<evidence type="ECO:0000313" key="1">
    <source>
        <dbReference type="EMBL" id="MCG4612009.1"/>
    </source>
</evidence>
<keyword evidence="2" id="KW-1185">Reference proteome</keyword>
<organism evidence="1 2">
    <name type="scientific">Anaeromassilibacillus senegalensis</name>
    <dbReference type="NCBI Taxonomy" id="1673717"/>
    <lineage>
        <taxon>Bacteria</taxon>
        <taxon>Bacillati</taxon>
        <taxon>Bacillota</taxon>
        <taxon>Clostridia</taxon>
        <taxon>Eubacteriales</taxon>
        <taxon>Acutalibacteraceae</taxon>
        <taxon>Anaeromassilibacillus</taxon>
    </lineage>
</organism>
<dbReference type="Proteomes" id="UP001298681">
    <property type="component" value="Unassembled WGS sequence"/>
</dbReference>
<feature type="non-terminal residue" evidence="1">
    <location>
        <position position="142"/>
    </location>
</feature>
<dbReference type="Gene3D" id="2.60.120.260">
    <property type="entry name" value="Galactose-binding domain-like"/>
    <property type="match status" value="1"/>
</dbReference>
<evidence type="ECO:0000313" key="2">
    <source>
        <dbReference type="Proteomes" id="UP001298681"/>
    </source>
</evidence>
<dbReference type="RefSeq" id="WP_237967243.1">
    <property type="nucleotide sequence ID" value="NZ_JAKNHQ010000061.1"/>
</dbReference>
<proteinExistence type="predicted"/>
<accession>A0ABS9MMG2</accession>
<name>A0ABS9MMG2_9FIRM</name>
<dbReference type="InterPro" id="IPR008979">
    <property type="entry name" value="Galactose-bd-like_sf"/>
</dbReference>
<reference evidence="1 2" key="1">
    <citation type="submission" date="2022-01" db="EMBL/GenBank/DDBJ databases">
        <title>Collection of gut derived symbiotic bacterial strains cultured from healthy donors.</title>
        <authorList>
            <person name="Lin H."/>
            <person name="Kohout C."/>
            <person name="Waligurski E."/>
            <person name="Pamer E.G."/>
        </authorList>
    </citation>
    <scope>NUCLEOTIDE SEQUENCE [LARGE SCALE GENOMIC DNA]</scope>
    <source>
        <strain evidence="1 2">DFI.7.58</strain>
    </source>
</reference>
<evidence type="ECO:0008006" key="3">
    <source>
        <dbReference type="Google" id="ProtNLM"/>
    </source>
</evidence>
<protein>
    <recommendedName>
        <fullName evidence="3">CBM6 domain-containing protein</fullName>
    </recommendedName>
</protein>
<feature type="non-terminal residue" evidence="1">
    <location>
        <position position="1"/>
    </location>
</feature>
<sequence>VQDNRPNGGTDITFTVNVPKEGDYLVSALYNNGGNTTDGNYAAIRSVIVDGEDYGTMSFSITFENVFYRSPRMRMHLTEGEHTITFSYNYGGNNYDQNMNINRNNLAMDLLILENIRSEGSVTAEPQLLTVQWSGNASMSVE</sequence>
<dbReference type="EMBL" id="JAKNHQ010000061">
    <property type="protein sequence ID" value="MCG4612009.1"/>
    <property type="molecule type" value="Genomic_DNA"/>
</dbReference>
<gene>
    <name evidence="1" type="ORF">L0P57_13905</name>
</gene>
<comment type="caution">
    <text evidence="1">The sequence shown here is derived from an EMBL/GenBank/DDBJ whole genome shotgun (WGS) entry which is preliminary data.</text>
</comment>
<dbReference type="SUPFAM" id="SSF49785">
    <property type="entry name" value="Galactose-binding domain-like"/>
    <property type="match status" value="1"/>
</dbReference>